<keyword evidence="4 7" id="KW-0812">Transmembrane</keyword>
<dbReference type="RefSeq" id="WP_282912449.1">
    <property type="nucleotide sequence ID" value="NZ_JAGRPV010000001.1"/>
</dbReference>
<accession>A0ABT6TSN6</accession>
<feature type="transmembrane region" description="Helical" evidence="7">
    <location>
        <begin position="147"/>
        <end position="166"/>
    </location>
</feature>
<reference evidence="9" key="1">
    <citation type="submission" date="2023-04" db="EMBL/GenBank/DDBJ databases">
        <title>Comparative genomic analysis of Cohnella hashimotonis sp. nov., isolated from the International Space Station.</title>
        <authorList>
            <person name="Venkateswaran K."/>
            <person name="Simpson A."/>
        </authorList>
    </citation>
    <scope>NUCLEOTIDE SEQUENCE</scope>
    <source>
        <strain evidence="9">F6_2S_P_1</strain>
    </source>
</reference>
<dbReference type="PROSITE" id="PS50928">
    <property type="entry name" value="ABC_TM1"/>
    <property type="match status" value="1"/>
</dbReference>
<dbReference type="EMBL" id="JAGRPV010000001">
    <property type="protein sequence ID" value="MDI4649845.1"/>
    <property type="molecule type" value="Genomic_DNA"/>
</dbReference>
<sequence length="281" mass="31969">MLNALGTKRRDKVFYSLLLLALAVCSIAALFPFLWMISTSLRTDVDLFRNPMNWIPNSLYLNNYKEVWTTIPFGRYFLNTLKLSVLITVLQVLICSMAAYAFAKLKVPFKNALFILFMTNLMMPWHSIMVPQFSIVSKLGLYNTHTGYVLVQLFSAFGIFLLRQFFLSLPSELNEAARVDGFSEWRIYWRIVMPLSKAAVSTLAIFTFTFMWNDYLAPLIYIQDDGLKTLQLGLKAFQTEHTTDYGLLMAGTVLATAPMVAVFLAGERFFTKGVATTGMKN</sequence>
<evidence type="ECO:0000256" key="1">
    <source>
        <dbReference type="ARBA" id="ARBA00004651"/>
    </source>
</evidence>
<evidence type="ECO:0000256" key="5">
    <source>
        <dbReference type="ARBA" id="ARBA00022989"/>
    </source>
</evidence>
<evidence type="ECO:0000256" key="7">
    <source>
        <dbReference type="RuleBase" id="RU363032"/>
    </source>
</evidence>
<proteinExistence type="inferred from homology"/>
<evidence type="ECO:0000256" key="4">
    <source>
        <dbReference type="ARBA" id="ARBA00022692"/>
    </source>
</evidence>
<evidence type="ECO:0000256" key="3">
    <source>
        <dbReference type="ARBA" id="ARBA00022475"/>
    </source>
</evidence>
<dbReference type="Proteomes" id="UP001161691">
    <property type="component" value="Unassembled WGS sequence"/>
</dbReference>
<keyword evidence="6 7" id="KW-0472">Membrane</keyword>
<dbReference type="SUPFAM" id="SSF161098">
    <property type="entry name" value="MetI-like"/>
    <property type="match status" value="1"/>
</dbReference>
<feature type="domain" description="ABC transmembrane type-1" evidence="8">
    <location>
        <begin position="77"/>
        <end position="266"/>
    </location>
</feature>
<comment type="similarity">
    <text evidence="7">Belongs to the binding-protein-dependent transport system permease family.</text>
</comment>
<gene>
    <name evidence="9" type="ORF">KB449_33265</name>
</gene>
<dbReference type="PANTHER" id="PTHR43744">
    <property type="entry name" value="ABC TRANSPORTER PERMEASE PROTEIN MG189-RELATED-RELATED"/>
    <property type="match status" value="1"/>
</dbReference>
<comment type="caution">
    <text evidence="9">The sequence shown here is derived from an EMBL/GenBank/DDBJ whole genome shotgun (WGS) entry which is preliminary data.</text>
</comment>
<feature type="transmembrane region" description="Helical" evidence="7">
    <location>
        <begin position="187"/>
        <end position="212"/>
    </location>
</feature>
<dbReference type="InterPro" id="IPR035906">
    <property type="entry name" value="MetI-like_sf"/>
</dbReference>
<keyword evidence="5 7" id="KW-1133">Transmembrane helix</keyword>
<comment type="subcellular location">
    <subcellularLocation>
        <location evidence="1 7">Cell membrane</location>
        <topology evidence="1 7">Multi-pass membrane protein</topology>
    </subcellularLocation>
</comment>
<feature type="transmembrane region" description="Helical" evidence="7">
    <location>
        <begin position="245"/>
        <end position="265"/>
    </location>
</feature>
<evidence type="ECO:0000313" key="9">
    <source>
        <dbReference type="EMBL" id="MDI4649845.1"/>
    </source>
</evidence>
<name>A0ABT6TSN6_9BACL</name>
<evidence type="ECO:0000313" key="10">
    <source>
        <dbReference type="Proteomes" id="UP001161691"/>
    </source>
</evidence>
<protein>
    <submittedName>
        <fullName evidence="9">Carbohydrate ABC transporter permease</fullName>
    </submittedName>
</protein>
<dbReference type="InterPro" id="IPR000515">
    <property type="entry name" value="MetI-like"/>
</dbReference>
<evidence type="ECO:0000256" key="6">
    <source>
        <dbReference type="ARBA" id="ARBA00023136"/>
    </source>
</evidence>
<evidence type="ECO:0000256" key="2">
    <source>
        <dbReference type="ARBA" id="ARBA00022448"/>
    </source>
</evidence>
<dbReference type="CDD" id="cd06261">
    <property type="entry name" value="TM_PBP2"/>
    <property type="match status" value="1"/>
</dbReference>
<feature type="transmembrane region" description="Helical" evidence="7">
    <location>
        <begin position="83"/>
        <end position="102"/>
    </location>
</feature>
<keyword evidence="3" id="KW-1003">Cell membrane</keyword>
<dbReference type="PANTHER" id="PTHR43744:SF12">
    <property type="entry name" value="ABC TRANSPORTER PERMEASE PROTEIN MG189-RELATED"/>
    <property type="match status" value="1"/>
</dbReference>
<dbReference type="Pfam" id="PF00528">
    <property type="entry name" value="BPD_transp_1"/>
    <property type="match status" value="1"/>
</dbReference>
<feature type="transmembrane region" description="Helical" evidence="7">
    <location>
        <begin position="12"/>
        <end position="37"/>
    </location>
</feature>
<organism evidence="9 10">
    <name type="scientific">Cohnella hashimotonis</name>
    <dbReference type="NCBI Taxonomy" id="2826895"/>
    <lineage>
        <taxon>Bacteria</taxon>
        <taxon>Bacillati</taxon>
        <taxon>Bacillota</taxon>
        <taxon>Bacilli</taxon>
        <taxon>Bacillales</taxon>
        <taxon>Paenibacillaceae</taxon>
        <taxon>Cohnella</taxon>
    </lineage>
</organism>
<evidence type="ECO:0000259" key="8">
    <source>
        <dbReference type="PROSITE" id="PS50928"/>
    </source>
</evidence>
<dbReference type="Gene3D" id="1.10.3720.10">
    <property type="entry name" value="MetI-like"/>
    <property type="match status" value="1"/>
</dbReference>
<keyword evidence="2 7" id="KW-0813">Transport</keyword>
<feature type="transmembrane region" description="Helical" evidence="7">
    <location>
        <begin position="114"/>
        <end position="135"/>
    </location>
</feature>
<keyword evidence="10" id="KW-1185">Reference proteome</keyword>